<dbReference type="AlphaFoldDB" id="A0A5C5RTU7"/>
<keyword evidence="1" id="KW-1133">Transmembrane helix</keyword>
<keyword evidence="1" id="KW-0472">Membrane</keyword>
<keyword evidence="3" id="KW-1185">Reference proteome</keyword>
<evidence type="ECO:0000313" key="2">
    <source>
        <dbReference type="EMBL" id="TWS26008.1"/>
    </source>
</evidence>
<dbReference type="EMBL" id="VIGV01000001">
    <property type="protein sequence ID" value="TWS26008.1"/>
    <property type="molecule type" value="Genomic_DNA"/>
</dbReference>
<proteinExistence type="predicted"/>
<feature type="transmembrane region" description="Helical" evidence="1">
    <location>
        <begin position="20"/>
        <end position="44"/>
    </location>
</feature>
<gene>
    <name evidence="2" type="ORF">FK268_01790</name>
</gene>
<protein>
    <submittedName>
        <fullName evidence="2">Uncharacterized protein</fullName>
    </submittedName>
</protein>
<accession>A0A5C5RTU7</accession>
<keyword evidence="1" id="KW-0812">Transmembrane</keyword>
<sequence length="120" mass="12381">MSDPRGSTVNRPDRPVLDPILGALLLCALGVADLIAILWASLAFAMASDPCAWGDCASTGWPRVGIAVATGSAGLGVLIALVGYGRALDEGRTTIGWPFVGFAFTVVGWKVGAWLAAPVW</sequence>
<comment type="caution">
    <text evidence="2">The sequence shown here is derived from an EMBL/GenBank/DDBJ whole genome shotgun (WGS) entry which is preliminary data.</text>
</comment>
<dbReference type="Proteomes" id="UP000319792">
    <property type="component" value="Unassembled WGS sequence"/>
</dbReference>
<feature type="transmembrane region" description="Helical" evidence="1">
    <location>
        <begin position="64"/>
        <end position="84"/>
    </location>
</feature>
<reference evidence="2 3" key="1">
    <citation type="submission" date="2019-06" db="EMBL/GenBank/DDBJ databases">
        <authorList>
            <person name="Teng J.L.L."/>
            <person name="Lee H.H."/>
            <person name="Lau S.K.P."/>
            <person name="Woo P.C.Y."/>
        </authorList>
    </citation>
    <scope>NUCLEOTIDE SEQUENCE [LARGE SCALE GENOMIC DNA]</scope>
    <source>
        <strain evidence="2 3">HKU70</strain>
    </source>
</reference>
<evidence type="ECO:0000256" key="1">
    <source>
        <dbReference type="SAM" id="Phobius"/>
    </source>
</evidence>
<name>A0A5C5RTU7_9ACTN</name>
<reference evidence="2 3" key="2">
    <citation type="submission" date="2019-08" db="EMBL/GenBank/DDBJ databases">
        <title>Tsukamurella conjunctivitidis sp. nov., Tsukamurella assacharolytica sp. nov. and Tsukamurella sputae sp. nov. isolated from patients with conjunctivitis, bacteraemia (lymphoma) and respiratory infection (sputum) in Hong Kong.</title>
        <authorList>
            <person name="Fok K.M.N."/>
            <person name="Fong J.Y.H."/>
        </authorList>
    </citation>
    <scope>NUCLEOTIDE SEQUENCE [LARGE SCALE GENOMIC DNA]</scope>
    <source>
        <strain evidence="2 3">HKU70</strain>
    </source>
</reference>
<dbReference type="RefSeq" id="WP_146430532.1">
    <property type="nucleotide sequence ID" value="NZ_VIGV01000001.1"/>
</dbReference>
<evidence type="ECO:0000313" key="3">
    <source>
        <dbReference type="Proteomes" id="UP000319792"/>
    </source>
</evidence>
<organism evidence="2 3">
    <name type="scientific">Tsukamurella sputi</name>
    <dbReference type="NCBI Taxonomy" id="2591848"/>
    <lineage>
        <taxon>Bacteria</taxon>
        <taxon>Bacillati</taxon>
        <taxon>Actinomycetota</taxon>
        <taxon>Actinomycetes</taxon>
        <taxon>Mycobacteriales</taxon>
        <taxon>Tsukamurellaceae</taxon>
        <taxon>Tsukamurella</taxon>
    </lineage>
</organism>
<feature type="transmembrane region" description="Helical" evidence="1">
    <location>
        <begin position="96"/>
        <end position="117"/>
    </location>
</feature>
<dbReference type="OrthoDB" id="4774195at2"/>